<proteinExistence type="predicted"/>
<accession>A0A640KB88</accession>
<evidence type="ECO:0000313" key="2">
    <source>
        <dbReference type="Proteomes" id="UP000419144"/>
    </source>
</evidence>
<sequence length="212" mass="23571">MRRHLLAEQLFHGGLSDNPVHNAALLPLALPQHVVLIVQERRHARFALAQASERRRVEIHRDGGPLPRDVRVLVTAVAKRPYPAHKEICLAKGFETKGAHDGLLAHVREPRQRRLRGRSRSRRRRRLPFIHEITVSHILVHGQPVLHRFQEVLHLLLAHASLVSSVAATVLRVGVVKYVEAVVTLVRPLCVQSTPVHGSGDGTEGGAVPHSV</sequence>
<evidence type="ECO:0000313" key="1">
    <source>
        <dbReference type="EMBL" id="GET86441.1"/>
    </source>
</evidence>
<gene>
    <name evidence="1" type="ORF">LtaPh_1002451</name>
</gene>
<comment type="caution">
    <text evidence="1">The sequence shown here is derived from an EMBL/GenBank/DDBJ whole genome shotgun (WGS) entry which is preliminary data.</text>
</comment>
<dbReference type="Proteomes" id="UP000419144">
    <property type="component" value="Unassembled WGS sequence"/>
</dbReference>
<name>A0A640KB88_LEITA</name>
<reference evidence="1" key="1">
    <citation type="submission" date="2019-11" db="EMBL/GenBank/DDBJ databases">
        <title>Leishmania tarentolae CDS.</title>
        <authorList>
            <person name="Goto Y."/>
            <person name="Yamagishi J."/>
        </authorList>
    </citation>
    <scope>NUCLEOTIDE SEQUENCE [LARGE SCALE GENOMIC DNA]</scope>
    <source>
        <strain evidence="1">Parrot Tar II</strain>
    </source>
</reference>
<dbReference type="EMBL" id="BLBS01000011">
    <property type="protein sequence ID" value="GET86441.1"/>
    <property type="molecule type" value="Genomic_DNA"/>
</dbReference>
<protein>
    <submittedName>
        <fullName evidence="1">Pterin 4 alpha carbinolamine dehydratase, putative</fullName>
    </submittedName>
</protein>
<keyword evidence="2" id="KW-1185">Reference proteome</keyword>
<dbReference type="AlphaFoldDB" id="A0A640KB88"/>
<organism evidence="1 2">
    <name type="scientific">Leishmania tarentolae</name>
    <name type="common">Sauroleishmania tarentolae</name>
    <dbReference type="NCBI Taxonomy" id="5689"/>
    <lineage>
        <taxon>Eukaryota</taxon>
        <taxon>Discoba</taxon>
        <taxon>Euglenozoa</taxon>
        <taxon>Kinetoplastea</taxon>
        <taxon>Metakinetoplastina</taxon>
        <taxon>Trypanosomatida</taxon>
        <taxon>Trypanosomatidae</taxon>
        <taxon>Leishmaniinae</taxon>
        <taxon>Leishmania</taxon>
        <taxon>lizard Leishmania</taxon>
    </lineage>
</organism>
<dbReference type="VEuPathDB" id="TriTrypDB:LtaPh_1002451"/>